<evidence type="ECO:0000256" key="1">
    <source>
        <dbReference type="SAM" id="Coils"/>
    </source>
</evidence>
<organism evidence="3 4">
    <name type="scientific">Teratosphaeria nubilosa</name>
    <dbReference type="NCBI Taxonomy" id="161662"/>
    <lineage>
        <taxon>Eukaryota</taxon>
        <taxon>Fungi</taxon>
        <taxon>Dikarya</taxon>
        <taxon>Ascomycota</taxon>
        <taxon>Pezizomycotina</taxon>
        <taxon>Dothideomycetes</taxon>
        <taxon>Dothideomycetidae</taxon>
        <taxon>Mycosphaerellales</taxon>
        <taxon>Teratosphaeriaceae</taxon>
        <taxon>Teratosphaeria</taxon>
    </lineage>
</organism>
<feature type="domain" description="BZIP" evidence="2">
    <location>
        <begin position="36"/>
        <end position="87"/>
    </location>
</feature>
<dbReference type="PROSITE" id="PS00036">
    <property type="entry name" value="BZIP_BASIC"/>
    <property type="match status" value="1"/>
</dbReference>
<protein>
    <recommendedName>
        <fullName evidence="2">BZIP domain-containing protein</fullName>
    </recommendedName>
</protein>
<dbReference type="SUPFAM" id="SSF57959">
    <property type="entry name" value="Leucine zipper domain"/>
    <property type="match status" value="1"/>
</dbReference>
<dbReference type="PROSITE" id="PS50217">
    <property type="entry name" value="BZIP"/>
    <property type="match status" value="1"/>
</dbReference>
<name>A0A6G1LK90_9PEZI</name>
<evidence type="ECO:0000259" key="2">
    <source>
        <dbReference type="PROSITE" id="PS50217"/>
    </source>
</evidence>
<dbReference type="SMART" id="SM00338">
    <property type="entry name" value="BRLZ"/>
    <property type="match status" value="1"/>
</dbReference>
<evidence type="ECO:0000313" key="3">
    <source>
        <dbReference type="EMBL" id="KAF2772982.1"/>
    </source>
</evidence>
<keyword evidence="1" id="KW-0175">Coiled coil</keyword>
<sequence>MDSAHHSTAHLYILFNLPIRPLRSPSSNRLLLQVNKRKRNTEAARRYRQRKVDRVTELEEALAAMTAERDELRLKLARSETKAEVLRVMFSDGQKERLAED</sequence>
<dbReference type="Pfam" id="PF07716">
    <property type="entry name" value="bZIP_2"/>
    <property type="match status" value="1"/>
</dbReference>
<gene>
    <name evidence="3" type="ORF">EJ03DRAFT_150776</name>
</gene>
<reference evidence="3" key="1">
    <citation type="journal article" date="2020" name="Stud. Mycol.">
        <title>101 Dothideomycetes genomes: a test case for predicting lifestyles and emergence of pathogens.</title>
        <authorList>
            <person name="Haridas S."/>
            <person name="Albert R."/>
            <person name="Binder M."/>
            <person name="Bloem J."/>
            <person name="Labutti K."/>
            <person name="Salamov A."/>
            <person name="Andreopoulos B."/>
            <person name="Baker S."/>
            <person name="Barry K."/>
            <person name="Bills G."/>
            <person name="Bluhm B."/>
            <person name="Cannon C."/>
            <person name="Castanera R."/>
            <person name="Culley D."/>
            <person name="Daum C."/>
            <person name="Ezra D."/>
            <person name="Gonzalez J."/>
            <person name="Henrissat B."/>
            <person name="Kuo A."/>
            <person name="Liang C."/>
            <person name="Lipzen A."/>
            <person name="Lutzoni F."/>
            <person name="Magnuson J."/>
            <person name="Mondo S."/>
            <person name="Nolan M."/>
            <person name="Ohm R."/>
            <person name="Pangilinan J."/>
            <person name="Park H.-J."/>
            <person name="Ramirez L."/>
            <person name="Alfaro M."/>
            <person name="Sun H."/>
            <person name="Tritt A."/>
            <person name="Yoshinaga Y."/>
            <person name="Zwiers L.-H."/>
            <person name="Turgeon B."/>
            <person name="Goodwin S."/>
            <person name="Spatafora J."/>
            <person name="Crous P."/>
            <person name="Grigoriev I."/>
        </authorList>
    </citation>
    <scope>NUCLEOTIDE SEQUENCE</scope>
    <source>
        <strain evidence="3">CBS 116005</strain>
    </source>
</reference>
<dbReference type="EMBL" id="ML995812">
    <property type="protein sequence ID" value="KAF2772982.1"/>
    <property type="molecule type" value="Genomic_DNA"/>
</dbReference>
<evidence type="ECO:0000313" key="4">
    <source>
        <dbReference type="Proteomes" id="UP000799436"/>
    </source>
</evidence>
<dbReference type="InterPro" id="IPR004827">
    <property type="entry name" value="bZIP"/>
</dbReference>
<dbReference type="Gene3D" id="1.20.5.170">
    <property type="match status" value="1"/>
</dbReference>
<dbReference type="GO" id="GO:0003700">
    <property type="term" value="F:DNA-binding transcription factor activity"/>
    <property type="evidence" value="ECO:0007669"/>
    <property type="project" value="InterPro"/>
</dbReference>
<accession>A0A6G1LK90</accession>
<dbReference type="AlphaFoldDB" id="A0A6G1LK90"/>
<dbReference type="InterPro" id="IPR046347">
    <property type="entry name" value="bZIP_sf"/>
</dbReference>
<proteinExistence type="predicted"/>
<feature type="coiled-coil region" evidence="1">
    <location>
        <begin position="48"/>
        <end position="82"/>
    </location>
</feature>
<dbReference type="OrthoDB" id="2257100at2759"/>
<keyword evidence="4" id="KW-1185">Reference proteome</keyword>
<dbReference type="Proteomes" id="UP000799436">
    <property type="component" value="Unassembled WGS sequence"/>
</dbReference>